<evidence type="ECO:0000256" key="3">
    <source>
        <dbReference type="ARBA" id="ARBA00023163"/>
    </source>
</evidence>
<dbReference type="SUPFAM" id="SSF46689">
    <property type="entry name" value="Homeodomain-like"/>
    <property type="match status" value="1"/>
</dbReference>
<dbReference type="GO" id="GO:0003700">
    <property type="term" value="F:DNA-binding transcription factor activity"/>
    <property type="evidence" value="ECO:0007669"/>
    <property type="project" value="TreeGrafter"/>
</dbReference>
<evidence type="ECO:0000256" key="1">
    <source>
        <dbReference type="ARBA" id="ARBA00023015"/>
    </source>
</evidence>
<sequence length="202" mass="21906">MTDHSEREGLRERKKRLTRHTLRMAALSLVAERGLDAVTAEDVAAAADVSPRTFFNYFASKEEALVGNDPALVAFLRESLVARPAHEEPLVALRAAFLAYADGVRFDREMWRLRLLVIERNPSLLPALMGATAELERVLAEAVAERIGAPPTDPYPALVVAAATSAVRTATRHWGAGDSGPDLVEVIVDVFDALGRGLTPPT</sequence>
<dbReference type="Proteomes" id="UP000019753">
    <property type="component" value="Unassembled WGS sequence"/>
</dbReference>
<dbReference type="AlphaFoldDB" id="A0A021VSQ9"/>
<dbReference type="PRINTS" id="PR00455">
    <property type="entry name" value="HTHTETR"/>
</dbReference>
<dbReference type="InterPro" id="IPR023772">
    <property type="entry name" value="DNA-bd_HTH_TetR-type_CS"/>
</dbReference>
<reference evidence="6 7" key="1">
    <citation type="submission" date="2014-01" db="EMBL/GenBank/DDBJ databases">
        <title>Actinotalea ferrariae CF5-4.</title>
        <authorList>
            <person name="Chen F."/>
            <person name="Li Y."/>
            <person name="Wang G."/>
        </authorList>
    </citation>
    <scope>NUCLEOTIDE SEQUENCE [LARGE SCALE GENOMIC DNA]</scope>
    <source>
        <strain evidence="6 7">CF5-4</strain>
    </source>
</reference>
<proteinExistence type="predicted"/>
<keyword evidence="1" id="KW-0805">Transcription regulation</keyword>
<organism evidence="6 7">
    <name type="scientific">Actinotalea ferrariae CF5-4</name>
    <dbReference type="NCBI Taxonomy" id="948458"/>
    <lineage>
        <taxon>Bacteria</taxon>
        <taxon>Bacillati</taxon>
        <taxon>Actinomycetota</taxon>
        <taxon>Actinomycetes</taxon>
        <taxon>Micrococcales</taxon>
        <taxon>Cellulomonadaceae</taxon>
        <taxon>Actinotalea</taxon>
    </lineage>
</organism>
<evidence type="ECO:0000256" key="4">
    <source>
        <dbReference type="PROSITE-ProRule" id="PRU00335"/>
    </source>
</evidence>
<dbReference type="InterPro" id="IPR001647">
    <property type="entry name" value="HTH_TetR"/>
</dbReference>
<dbReference type="PANTHER" id="PTHR30055">
    <property type="entry name" value="HTH-TYPE TRANSCRIPTIONAL REGULATOR RUTR"/>
    <property type="match status" value="1"/>
</dbReference>
<dbReference type="Pfam" id="PF00440">
    <property type="entry name" value="TetR_N"/>
    <property type="match status" value="1"/>
</dbReference>
<comment type="caution">
    <text evidence="6">The sequence shown here is derived from an EMBL/GenBank/DDBJ whole genome shotgun (WGS) entry which is preliminary data.</text>
</comment>
<gene>
    <name evidence="6" type="ORF">N866_03045</name>
</gene>
<dbReference type="EMBL" id="AXCW01000130">
    <property type="protein sequence ID" value="EYR63085.1"/>
    <property type="molecule type" value="Genomic_DNA"/>
</dbReference>
<feature type="DNA-binding region" description="H-T-H motif" evidence="4">
    <location>
        <begin position="39"/>
        <end position="58"/>
    </location>
</feature>
<feature type="domain" description="HTH tetR-type" evidence="5">
    <location>
        <begin position="16"/>
        <end position="76"/>
    </location>
</feature>
<dbReference type="GO" id="GO:0000976">
    <property type="term" value="F:transcription cis-regulatory region binding"/>
    <property type="evidence" value="ECO:0007669"/>
    <property type="project" value="TreeGrafter"/>
</dbReference>
<dbReference type="PROSITE" id="PS01081">
    <property type="entry name" value="HTH_TETR_1"/>
    <property type="match status" value="1"/>
</dbReference>
<name>A0A021VSQ9_9CELL</name>
<keyword evidence="2 4" id="KW-0238">DNA-binding</keyword>
<evidence type="ECO:0000313" key="7">
    <source>
        <dbReference type="Proteomes" id="UP000019753"/>
    </source>
</evidence>
<protein>
    <recommendedName>
        <fullName evidence="5">HTH tetR-type domain-containing protein</fullName>
    </recommendedName>
</protein>
<dbReference type="InterPro" id="IPR050109">
    <property type="entry name" value="HTH-type_TetR-like_transc_reg"/>
</dbReference>
<dbReference type="Gene3D" id="1.10.357.10">
    <property type="entry name" value="Tetracycline Repressor, domain 2"/>
    <property type="match status" value="1"/>
</dbReference>
<dbReference type="PROSITE" id="PS50977">
    <property type="entry name" value="HTH_TETR_2"/>
    <property type="match status" value="1"/>
</dbReference>
<dbReference type="InterPro" id="IPR041347">
    <property type="entry name" value="MftR_C"/>
</dbReference>
<keyword evidence="3" id="KW-0804">Transcription</keyword>
<dbReference type="PANTHER" id="PTHR30055:SF238">
    <property type="entry name" value="MYCOFACTOCIN BIOSYNTHESIS TRANSCRIPTIONAL REGULATOR MFTR-RELATED"/>
    <property type="match status" value="1"/>
</dbReference>
<dbReference type="RefSeq" id="WP_034226619.1">
    <property type="nucleotide sequence ID" value="NZ_AXCW01000130.1"/>
</dbReference>
<evidence type="ECO:0000313" key="6">
    <source>
        <dbReference type="EMBL" id="EYR63085.1"/>
    </source>
</evidence>
<dbReference type="Gene3D" id="1.10.10.60">
    <property type="entry name" value="Homeodomain-like"/>
    <property type="match status" value="1"/>
</dbReference>
<dbReference type="Pfam" id="PF17754">
    <property type="entry name" value="TetR_C_14"/>
    <property type="match status" value="1"/>
</dbReference>
<evidence type="ECO:0000256" key="2">
    <source>
        <dbReference type="ARBA" id="ARBA00023125"/>
    </source>
</evidence>
<keyword evidence="7" id="KW-1185">Reference proteome</keyword>
<dbReference type="InterPro" id="IPR009057">
    <property type="entry name" value="Homeodomain-like_sf"/>
</dbReference>
<accession>A0A021VSQ9</accession>
<evidence type="ECO:0000259" key="5">
    <source>
        <dbReference type="PROSITE" id="PS50977"/>
    </source>
</evidence>